<dbReference type="EMBL" id="QLLQ01000001">
    <property type="protein sequence ID" value="RAJ27491.1"/>
    <property type="molecule type" value="Genomic_DNA"/>
</dbReference>
<sequence>MKGRIFMYLFVFAMLLVVFQYANSKNIFDTYQEKMTKLIEREQILKDSIINLNKELMKYKKEL</sequence>
<dbReference type="Proteomes" id="UP000248987">
    <property type="component" value="Unassembled WGS sequence"/>
</dbReference>
<organism evidence="1 2">
    <name type="scientific">Gelidibacter algens</name>
    <dbReference type="NCBI Taxonomy" id="49280"/>
    <lineage>
        <taxon>Bacteria</taxon>
        <taxon>Pseudomonadati</taxon>
        <taxon>Bacteroidota</taxon>
        <taxon>Flavobacteriia</taxon>
        <taxon>Flavobacteriales</taxon>
        <taxon>Flavobacteriaceae</taxon>
        <taxon>Gelidibacter</taxon>
    </lineage>
</organism>
<proteinExistence type="predicted"/>
<dbReference type="STRING" id="49280.A9996_17650"/>
<comment type="caution">
    <text evidence="1">The sequence shown here is derived from an EMBL/GenBank/DDBJ whole genome shotgun (WGS) entry which is preliminary data.</text>
</comment>
<evidence type="ECO:0000313" key="1">
    <source>
        <dbReference type="EMBL" id="RAJ27491.1"/>
    </source>
</evidence>
<dbReference type="AlphaFoldDB" id="A0A1A7QP40"/>
<reference evidence="1 2" key="1">
    <citation type="submission" date="2018-06" db="EMBL/GenBank/DDBJ databases">
        <title>Genomic Encyclopedia of Archaeal and Bacterial Type Strains, Phase II (KMG-II): from individual species to whole genera.</title>
        <authorList>
            <person name="Goeker M."/>
        </authorList>
    </citation>
    <scope>NUCLEOTIDE SEQUENCE [LARGE SCALE GENOMIC DNA]</scope>
    <source>
        <strain evidence="1 2">DSM 12408</strain>
    </source>
</reference>
<evidence type="ECO:0000313" key="2">
    <source>
        <dbReference type="Proteomes" id="UP000248987"/>
    </source>
</evidence>
<dbReference type="OrthoDB" id="1451701at2"/>
<gene>
    <name evidence="1" type="ORF">LX77_00063</name>
</gene>
<keyword evidence="2" id="KW-1185">Reference proteome</keyword>
<dbReference type="RefSeq" id="WP_066438347.1">
    <property type="nucleotide sequence ID" value="NZ_LZRN01000059.1"/>
</dbReference>
<protein>
    <submittedName>
        <fullName evidence="1">Uncharacterized protein</fullName>
    </submittedName>
</protein>
<accession>A0A1A7QP40</accession>
<name>A0A1A7QP40_9FLAO</name>